<keyword evidence="3" id="KW-0407">Ion channel</keyword>
<reference evidence="3" key="1">
    <citation type="submission" date="2024-06" db="EMBL/GenBank/DDBJ databases">
        <title>Methylostella associata gen. nov., sp. nov., a novel Ancalomicrobiaceae-affiliated facultatively methylotrophic bacteria that feed on methanotrophs of the genus Methylococcus.</title>
        <authorList>
            <person name="Saltykova V."/>
            <person name="Danilova O.V."/>
            <person name="Oshkin I.Y."/>
            <person name="Belova S.E."/>
            <person name="Pimenov N.V."/>
            <person name="Dedysh S.N."/>
        </authorList>
    </citation>
    <scope>NUCLEOTIDE SEQUENCE</scope>
    <source>
        <strain evidence="3">S20</strain>
    </source>
</reference>
<keyword evidence="1" id="KW-0472">Membrane</keyword>
<keyword evidence="3" id="KW-0813">Transport</keyword>
<protein>
    <submittedName>
        <fullName evidence="3">Potassium channel family protein</fullName>
    </submittedName>
</protein>
<feature type="transmembrane region" description="Helical" evidence="1">
    <location>
        <begin position="73"/>
        <end position="91"/>
    </location>
</feature>
<feature type="transmembrane region" description="Helical" evidence="1">
    <location>
        <begin position="7"/>
        <end position="26"/>
    </location>
</feature>
<evidence type="ECO:0000259" key="2">
    <source>
        <dbReference type="Pfam" id="PF07885"/>
    </source>
</evidence>
<organism evidence="3">
    <name type="scientific">Methyloraptor flagellatus</name>
    <dbReference type="NCBI Taxonomy" id="3162530"/>
    <lineage>
        <taxon>Bacteria</taxon>
        <taxon>Pseudomonadati</taxon>
        <taxon>Pseudomonadota</taxon>
        <taxon>Alphaproteobacteria</taxon>
        <taxon>Hyphomicrobiales</taxon>
        <taxon>Ancalomicrobiaceae</taxon>
        <taxon>Methyloraptor</taxon>
    </lineage>
</organism>
<dbReference type="SUPFAM" id="SSF81324">
    <property type="entry name" value="Voltage-gated potassium channels"/>
    <property type="match status" value="1"/>
</dbReference>
<dbReference type="EMBL" id="CP158568">
    <property type="protein sequence ID" value="XBY44178.1"/>
    <property type="molecule type" value="Genomic_DNA"/>
</dbReference>
<dbReference type="Pfam" id="PF07885">
    <property type="entry name" value="Ion_trans_2"/>
    <property type="match status" value="1"/>
</dbReference>
<keyword evidence="3" id="KW-0406">Ion transport</keyword>
<feature type="domain" description="Potassium channel" evidence="2">
    <location>
        <begin position="83"/>
        <end position="158"/>
    </location>
</feature>
<feature type="transmembrane region" description="Helical" evidence="1">
    <location>
        <begin position="111"/>
        <end position="130"/>
    </location>
</feature>
<name>A0AAU7X8X7_9HYPH</name>
<gene>
    <name evidence="3" type="ORF">ABS361_19385</name>
</gene>
<accession>A0AAU7X8X7</accession>
<keyword evidence="1" id="KW-1133">Transmembrane helix</keyword>
<evidence type="ECO:0000313" key="3">
    <source>
        <dbReference type="EMBL" id="XBY44178.1"/>
    </source>
</evidence>
<dbReference type="GO" id="GO:0034220">
    <property type="term" value="P:monoatomic ion transmembrane transport"/>
    <property type="evidence" value="ECO:0007669"/>
    <property type="project" value="UniProtKB-KW"/>
</dbReference>
<feature type="transmembrane region" description="Helical" evidence="1">
    <location>
        <begin position="142"/>
        <end position="162"/>
    </location>
</feature>
<feature type="transmembrane region" description="Helical" evidence="1">
    <location>
        <begin position="32"/>
        <end position="52"/>
    </location>
</feature>
<dbReference type="AlphaFoldDB" id="A0AAU7X8X7"/>
<keyword evidence="1" id="KW-0812">Transmembrane</keyword>
<sequence>MLIWNSVFYFIIFLATAFVTLDVKIVGPDGAIKFLAMYFCITRVNELVFAFFHDAINNGQNKKRMPINRQERIILLSLAYVEIIIWFGFLYAVLEGMYPDKVIFNNKFESILDACFLSGVTITTLGSGDFYPTNTVARFSTLYEAIIGIIFIAVGLAAYIGAADETDSPESQADTQPPRS</sequence>
<dbReference type="KEGG" id="mflg:ABS361_19385"/>
<dbReference type="InterPro" id="IPR013099">
    <property type="entry name" value="K_chnl_dom"/>
</dbReference>
<evidence type="ECO:0000256" key="1">
    <source>
        <dbReference type="SAM" id="Phobius"/>
    </source>
</evidence>
<proteinExistence type="predicted"/>
<dbReference type="RefSeq" id="WP_407049272.1">
    <property type="nucleotide sequence ID" value="NZ_CP158568.1"/>
</dbReference>
<dbReference type="Gene3D" id="1.10.287.70">
    <property type="match status" value="1"/>
</dbReference>